<evidence type="ECO:0000313" key="3">
    <source>
        <dbReference type="Proteomes" id="UP001066276"/>
    </source>
</evidence>
<accession>A0AAV7VSA7</accession>
<proteinExistence type="predicted"/>
<dbReference type="AlphaFoldDB" id="A0AAV7VSA7"/>
<sequence>MPLLVLPPSLLVSRRRGIYKSPHHPAVVADWILTGTLAECSSSCASFFQMGSQEAHVEKKQIKATMSGLSVDGSGVFLPTDPPGAEAERKRPSLGTACWARRLLGRGELGREGDV</sequence>
<organism evidence="2 3">
    <name type="scientific">Pleurodeles waltl</name>
    <name type="common">Iberian ribbed newt</name>
    <dbReference type="NCBI Taxonomy" id="8319"/>
    <lineage>
        <taxon>Eukaryota</taxon>
        <taxon>Metazoa</taxon>
        <taxon>Chordata</taxon>
        <taxon>Craniata</taxon>
        <taxon>Vertebrata</taxon>
        <taxon>Euteleostomi</taxon>
        <taxon>Amphibia</taxon>
        <taxon>Batrachia</taxon>
        <taxon>Caudata</taxon>
        <taxon>Salamandroidea</taxon>
        <taxon>Salamandridae</taxon>
        <taxon>Pleurodelinae</taxon>
        <taxon>Pleurodeles</taxon>
    </lineage>
</organism>
<keyword evidence="3" id="KW-1185">Reference proteome</keyword>
<evidence type="ECO:0000256" key="1">
    <source>
        <dbReference type="SAM" id="MobiDB-lite"/>
    </source>
</evidence>
<protein>
    <submittedName>
        <fullName evidence="2">Uncharacterized protein</fullName>
    </submittedName>
</protein>
<comment type="caution">
    <text evidence="2">The sequence shown here is derived from an EMBL/GenBank/DDBJ whole genome shotgun (WGS) entry which is preliminary data.</text>
</comment>
<evidence type="ECO:0000313" key="2">
    <source>
        <dbReference type="EMBL" id="KAJ1204589.1"/>
    </source>
</evidence>
<dbReference type="EMBL" id="JANPWB010000002">
    <property type="protein sequence ID" value="KAJ1204589.1"/>
    <property type="molecule type" value="Genomic_DNA"/>
</dbReference>
<reference evidence="2" key="1">
    <citation type="journal article" date="2022" name="bioRxiv">
        <title>Sequencing and chromosome-scale assembly of the giantPleurodeles waltlgenome.</title>
        <authorList>
            <person name="Brown T."/>
            <person name="Elewa A."/>
            <person name="Iarovenko S."/>
            <person name="Subramanian E."/>
            <person name="Araus A.J."/>
            <person name="Petzold A."/>
            <person name="Susuki M."/>
            <person name="Suzuki K.-i.T."/>
            <person name="Hayashi T."/>
            <person name="Toyoda A."/>
            <person name="Oliveira C."/>
            <person name="Osipova E."/>
            <person name="Leigh N.D."/>
            <person name="Simon A."/>
            <person name="Yun M.H."/>
        </authorList>
    </citation>
    <scope>NUCLEOTIDE SEQUENCE</scope>
    <source>
        <strain evidence="2">20211129_DDA</strain>
        <tissue evidence="2">Liver</tissue>
    </source>
</reference>
<gene>
    <name evidence="2" type="ORF">NDU88_000034</name>
</gene>
<feature type="region of interest" description="Disordered" evidence="1">
    <location>
        <begin position="73"/>
        <end position="92"/>
    </location>
</feature>
<dbReference type="Proteomes" id="UP001066276">
    <property type="component" value="Chromosome 1_2"/>
</dbReference>
<name>A0AAV7VSA7_PLEWA</name>